<evidence type="ECO:0000256" key="4">
    <source>
        <dbReference type="ARBA" id="ARBA00022982"/>
    </source>
</evidence>
<organism evidence="9 10">
    <name type="scientific">Oceanospirillum sediminis</name>
    <dbReference type="NCBI Taxonomy" id="2760088"/>
    <lineage>
        <taxon>Bacteria</taxon>
        <taxon>Pseudomonadati</taxon>
        <taxon>Pseudomonadota</taxon>
        <taxon>Gammaproteobacteria</taxon>
        <taxon>Oceanospirillales</taxon>
        <taxon>Oceanospirillaceae</taxon>
        <taxon>Oceanospirillum</taxon>
    </lineage>
</organism>
<dbReference type="GO" id="GO:0051539">
    <property type="term" value="F:4 iron, 4 sulfur cluster binding"/>
    <property type="evidence" value="ECO:0007669"/>
    <property type="project" value="UniProtKB-KW"/>
</dbReference>
<dbReference type="GO" id="GO:0005886">
    <property type="term" value="C:plasma membrane"/>
    <property type="evidence" value="ECO:0007669"/>
    <property type="project" value="TreeGrafter"/>
</dbReference>
<dbReference type="GO" id="GO:0046872">
    <property type="term" value="F:metal ion binding"/>
    <property type="evidence" value="ECO:0007669"/>
    <property type="project" value="UniProtKB-KW"/>
</dbReference>
<dbReference type="InterPro" id="IPR017900">
    <property type="entry name" value="4Fe4S_Fe_S_CS"/>
</dbReference>
<feature type="transmembrane region" description="Helical" evidence="7">
    <location>
        <begin position="371"/>
        <end position="390"/>
    </location>
</feature>
<dbReference type="PROSITE" id="PS00198">
    <property type="entry name" value="4FE4S_FER_1"/>
    <property type="match status" value="1"/>
</dbReference>
<dbReference type="EMBL" id="JACJFM010000002">
    <property type="protein sequence ID" value="MBB1485548.1"/>
    <property type="molecule type" value="Genomic_DNA"/>
</dbReference>
<keyword evidence="10" id="KW-1185">Reference proteome</keyword>
<dbReference type="PROSITE" id="PS51379">
    <property type="entry name" value="4FE4S_FER_2"/>
    <property type="match status" value="1"/>
</dbReference>
<dbReference type="Pfam" id="PF13746">
    <property type="entry name" value="Fer4_18"/>
    <property type="match status" value="2"/>
</dbReference>
<evidence type="ECO:0000256" key="6">
    <source>
        <dbReference type="ARBA" id="ARBA00023014"/>
    </source>
</evidence>
<feature type="transmembrane region" description="Helical" evidence="7">
    <location>
        <begin position="86"/>
        <end position="105"/>
    </location>
</feature>
<evidence type="ECO:0000256" key="7">
    <source>
        <dbReference type="SAM" id="Phobius"/>
    </source>
</evidence>
<sequence length="499" mass="55961">MNKIPVTQIDEAQIEEIRSYYPPEDKFYVRLIEGRFQNLRRLVSWPLLAMFFSLVWIQVDGQPLLFFSFAERTIYLFGLTLSWHDLPIMAGLMIAGACLLFFMAVGWGRVWCGFACPQSIWTWLFIRIEDWAEGKASQRAKNDKLPLTGVRLARRVLKHVLWIATALYTTLTFSGYFVPIQQLIVDLATWEAPLYTVGWVICMAALTYLNAGLVREKICLHACPYSRFQSVMFDKNTQTVTYDVARGEPRRMSRKQRAAMADRTDSVAGADNLAMAAVAHTVHDVQTREAAKSRGDCVDCGICVQVCPVGIDIRDGLQAECIDCGACIDACDGVMEKIGLSKGLIRFASEAELAGNSDGRNGWRAVFRPKLAGYATVMSCAVVAVMLGFMNTIDLLVEVRRDRLELFTRIDDQTVCNNYHLKVESFNQGIDAVTVSVDGLSGVKLHGQKEIDIKENNAAWRSYRVCTSQASVPRTEIQFVFSTPDAEVRKKTTFLTSSI</sequence>
<keyword evidence="3" id="KW-0479">Metal-binding</keyword>
<evidence type="ECO:0000256" key="2">
    <source>
        <dbReference type="ARBA" id="ARBA00022485"/>
    </source>
</evidence>
<keyword evidence="6" id="KW-0411">Iron-sulfur</keyword>
<dbReference type="InterPro" id="IPR051684">
    <property type="entry name" value="Electron_Trans/Redox"/>
</dbReference>
<keyword evidence="2" id="KW-0004">4Fe-4S</keyword>
<keyword evidence="7" id="KW-1133">Transmembrane helix</keyword>
<evidence type="ECO:0000313" key="9">
    <source>
        <dbReference type="EMBL" id="MBB1485548.1"/>
    </source>
</evidence>
<dbReference type="Pfam" id="PF11614">
    <property type="entry name" value="FixG_C"/>
    <property type="match status" value="1"/>
</dbReference>
<evidence type="ECO:0000256" key="3">
    <source>
        <dbReference type="ARBA" id="ARBA00022723"/>
    </source>
</evidence>
<dbReference type="PANTHER" id="PTHR30176:SF3">
    <property type="entry name" value="FERREDOXIN-TYPE PROTEIN NAPH"/>
    <property type="match status" value="1"/>
</dbReference>
<gene>
    <name evidence="9" type="ORF">H4O21_02850</name>
</gene>
<dbReference type="Gene3D" id="2.60.40.10">
    <property type="entry name" value="Immunoglobulins"/>
    <property type="match status" value="1"/>
</dbReference>
<keyword evidence="1" id="KW-0813">Transport</keyword>
<feature type="transmembrane region" description="Helical" evidence="7">
    <location>
        <begin position="160"/>
        <end position="180"/>
    </location>
</feature>
<dbReference type="Proteomes" id="UP000565262">
    <property type="component" value="Unassembled WGS sequence"/>
</dbReference>
<keyword evidence="7" id="KW-0812">Transmembrane</keyword>
<dbReference type="AlphaFoldDB" id="A0A839IKS9"/>
<proteinExistence type="predicted"/>
<feature type="transmembrane region" description="Helical" evidence="7">
    <location>
        <begin position="42"/>
        <end position="59"/>
    </location>
</feature>
<feature type="domain" description="4Fe-4S ferredoxin-type" evidence="8">
    <location>
        <begin position="288"/>
        <end position="316"/>
    </location>
</feature>
<feature type="transmembrane region" description="Helical" evidence="7">
    <location>
        <begin position="192"/>
        <end position="211"/>
    </location>
</feature>
<keyword evidence="4" id="KW-0249">Electron transport</keyword>
<reference evidence="9 10" key="1">
    <citation type="submission" date="2020-08" db="EMBL/GenBank/DDBJ databases">
        <title>Oceanospirillum sp. nov. isolated from marine sediment.</title>
        <authorList>
            <person name="Ji X."/>
        </authorList>
    </citation>
    <scope>NUCLEOTIDE SEQUENCE [LARGE SCALE GENOMIC DNA]</scope>
    <source>
        <strain evidence="9 10">D5</strain>
    </source>
</reference>
<keyword evidence="5" id="KW-0408">Iron</keyword>
<evidence type="ECO:0000259" key="8">
    <source>
        <dbReference type="PROSITE" id="PS51379"/>
    </source>
</evidence>
<evidence type="ECO:0000256" key="5">
    <source>
        <dbReference type="ARBA" id="ARBA00023004"/>
    </source>
</evidence>
<comment type="caution">
    <text evidence="9">The sequence shown here is derived from an EMBL/GenBank/DDBJ whole genome shotgun (WGS) entry which is preliminary data.</text>
</comment>
<dbReference type="InterPro" id="IPR017896">
    <property type="entry name" value="4Fe4S_Fe-S-bd"/>
</dbReference>
<dbReference type="PANTHER" id="PTHR30176">
    <property type="entry name" value="FERREDOXIN-TYPE PROTEIN NAPH"/>
    <property type="match status" value="1"/>
</dbReference>
<evidence type="ECO:0000313" key="10">
    <source>
        <dbReference type="Proteomes" id="UP000565262"/>
    </source>
</evidence>
<evidence type="ECO:0000256" key="1">
    <source>
        <dbReference type="ARBA" id="ARBA00022448"/>
    </source>
</evidence>
<dbReference type="InterPro" id="IPR013783">
    <property type="entry name" value="Ig-like_fold"/>
</dbReference>
<keyword evidence="7" id="KW-0472">Membrane</keyword>
<dbReference type="SUPFAM" id="SSF54862">
    <property type="entry name" value="4Fe-4S ferredoxins"/>
    <property type="match status" value="1"/>
</dbReference>
<dbReference type="InterPro" id="IPR032879">
    <property type="entry name" value="FixG_C"/>
</dbReference>
<accession>A0A839IKS9</accession>
<protein>
    <submittedName>
        <fullName evidence="9">4Fe-4S binding protein</fullName>
    </submittedName>
</protein>
<dbReference type="RefSeq" id="WP_182807318.1">
    <property type="nucleotide sequence ID" value="NZ_JACJFM010000002.1"/>
</dbReference>
<name>A0A839IKS9_9GAMM</name>